<dbReference type="AlphaFoldDB" id="A0A0M3FE90"/>
<evidence type="ECO:0000313" key="3">
    <source>
        <dbReference type="EMBL" id="TPU65584.1"/>
    </source>
</evidence>
<dbReference type="Proteomes" id="UP000076296">
    <property type="component" value="Unassembled WGS sequence"/>
</dbReference>
<evidence type="ECO:0000313" key="2">
    <source>
        <dbReference type="EMBL" id="KZA10807.1"/>
    </source>
</evidence>
<feature type="signal peptide" evidence="1">
    <location>
        <begin position="1"/>
        <end position="21"/>
    </location>
</feature>
<name>A0A0M3FE90_ACIBA</name>
<sequence>MKLVKLSFAGLALFASVQTFAAEQTTATPTTQASPSKFVEVPVANTDKAASEVAASEAAPAK</sequence>
<reference evidence="2 4" key="1">
    <citation type="submission" date="2016-01" db="EMBL/GenBank/DDBJ databases">
        <title>Draft sequences of Acinetobacter baumannii isolates from wounded military personnel.</title>
        <authorList>
            <person name="Arivett B.A."/>
            <person name="Fiester S.E."/>
            <person name="Ream D.C."/>
            <person name="Actis L.A."/>
        </authorList>
    </citation>
    <scope>NUCLEOTIDE SEQUENCE [LARGE SCALE GENOMIC DNA]</scope>
    <source>
        <strain evidence="2 4">AB2828</strain>
    </source>
</reference>
<evidence type="ECO:0000313" key="4">
    <source>
        <dbReference type="Proteomes" id="UP000076296"/>
    </source>
</evidence>
<keyword evidence="1" id="KW-0732">Signal</keyword>
<proteinExistence type="predicted"/>
<reference evidence="3 5" key="2">
    <citation type="submission" date="2019-06" db="EMBL/GenBank/DDBJ databases">
        <title>A Diverse Panel of Clinical Acinetobacter baumannii for Research Use.</title>
        <authorList>
            <person name="Mcgann P."/>
            <person name="Snesrud E."/>
            <person name="Galac M.R."/>
        </authorList>
    </citation>
    <scope>NUCLEOTIDE SEQUENCE [LARGE SCALE GENOMIC DNA]</scope>
    <source>
        <strain evidence="3 5">MRSN14237</strain>
    </source>
</reference>
<organism evidence="3 5">
    <name type="scientific">Acinetobacter baumannii</name>
    <dbReference type="NCBI Taxonomy" id="470"/>
    <lineage>
        <taxon>Bacteria</taxon>
        <taxon>Pseudomonadati</taxon>
        <taxon>Pseudomonadota</taxon>
        <taxon>Gammaproteobacteria</taxon>
        <taxon>Moraxellales</taxon>
        <taxon>Moraxellaceae</taxon>
        <taxon>Acinetobacter</taxon>
        <taxon>Acinetobacter calcoaceticus/baumannii complex</taxon>
    </lineage>
</organism>
<dbReference type="EMBL" id="LRDT01000061">
    <property type="protein sequence ID" value="KZA10807.1"/>
    <property type="molecule type" value="Genomic_DNA"/>
</dbReference>
<dbReference type="Proteomes" id="UP000315888">
    <property type="component" value="Unassembled WGS sequence"/>
</dbReference>
<feature type="chain" id="PRO_5015042972" evidence="1">
    <location>
        <begin position="22"/>
        <end position="62"/>
    </location>
</feature>
<evidence type="ECO:0000256" key="1">
    <source>
        <dbReference type="SAM" id="SignalP"/>
    </source>
</evidence>
<protein>
    <submittedName>
        <fullName evidence="3">Uncharacterized protein</fullName>
    </submittedName>
</protein>
<comment type="caution">
    <text evidence="3">The sequence shown here is derived from an EMBL/GenBank/DDBJ whole genome shotgun (WGS) entry which is preliminary data.</text>
</comment>
<dbReference type="EMBL" id="VHGY01000019">
    <property type="protein sequence ID" value="TPU65584.1"/>
    <property type="molecule type" value="Genomic_DNA"/>
</dbReference>
<gene>
    <name evidence="3" type="ORF">FJU42_07530</name>
    <name evidence="2" type="ORF">LV35_03969</name>
</gene>
<dbReference type="RefSeq" id="WP_000780012.1">
    <property type="nucleotide sequence ID" value="NZ_BHFY01000093.1"/>
</dbReference>
<accession>A0A0M3FE90</accession>
<evidence type="ECO:0000313" key="5">
    <source>
        <dbReference type="Proteomes" id="UP000315888"/>
    </source>
</evidence>